<protein>
    <submittedName>
        <fullName evidence="1">Uncharacterized protein</fullName>
    </submittedName>
</protein>
<accession>A0A0F9FCS7</accession>
<organism evidence="1">
    <name type="scientific">marine sediment metagenome</name>
    <dbReference type="NCBI Taxonomy" id="412755"/>
    <lineage>
        <taxon>unclassified sequences</taxon>
        <taxon>metagenomes</taxon>
        <taxon>ecological metagenomes</taxon>
    </lineage>
</organism>
<gene>
    <name evidence="1" type="ORF">LCGC14_1968700</name>
</gene>
<dbReference type="EMBL" id="LAZR01021810">
    <property type="protein sequence ID" value="KKL84048.1"/>
    <property type="molecule type" value="Genomic_DNA"/>
</dbReference>
<dbReference type="AlphaFoldDB" id="A0A0F9FCS7"/>
<name>A0A0F9FCS7_9ZZZZ</name>
<sequence length="73" mass="8506">MNPVLARLVFRPRSKSFDVTISRGRLDPVMDYARCVEEALKHYAGMSTKVIIKQKDEETFDIFVLEQPEFRDA</sequence>
<evidence type="ECO:0000313" key="1">
    <source>
        <dbReference type="EMBL" id="KKL84048.1"/>
    </source>
</evidence>
<proteinExistence type="predicted"/>
<comment type="caution">
    <text evidence="1">The sequence shown here is derived from an EMBL/GenBank/DDBJ whole genome shotgun (WGS) entry which is preliminary data.</text>
</comment>
<reference evidence="1" key="1">
    <citation type="journal article" date="2015" name="Nature">
        <title>Complex archaea that bridge the gap between prokaryotes and eukaryotes.</title>
        <authorList>
            <person name="Spang A."/>
            <person name="Saw J.H."/>
            <person name="Jorgensen S.L."/>
            <person name="Zaremba-Niedzwiedzka K."/>
            <person name="Martijn J."/>
            <person name="Lind A.E."/>
            <person name="van Eijk R."/>
            <person name="Schleper C."/>
            <person name="Guy L."/>
            <person name="Ettema T.J."/>
        </authorList>
    </citation>
    <scope>NUCLEOTIDE SEQUENCE</scope>
</reference>